<accession>A0A2T2XIK2</accession>
<dbReference type="GO" id="GO:0005886">
    <property type="term" value="C:plasma membrane"/>
    <property type="evidence" value="ECO:0007669"/>
    <property type="project" value="UniProtKB-SubCell"/>
</dbReference>
<keyword evidence="3 7" id="KW-0375">Hydrogen ion transport</keyword>
<comment type="function">
    <text evidence="7">This protein is part of the stalk that links CF(0) to CF(1). It either transmits conformational changes from CF(0) to CF(1) or is implicated in proton conduction.</text>
</comment>
<keyword evidence="7" id="KW-1003">Cell membrane</keyword>
<comment type="caution">
    <text evidence="8">The sequence shown here is derived from an EMBL/GenBank/DDBJ whole genome shotgun (WGS) entry which is preliminary data.</text>
</comment>
<comment type="subcellular location">
    <subcellularLocation>
        <location evidence="7">Cell membrane</location>
        <topology evidence="7">Peripheral membrane protein</topology>
    </subcellularLocation>
    <subcellularLocation>
        <location evidence="1">Membrane</location>
    </subcellularLocation>
</comment>
<dbReference type="InterPro" id="IPR026015">
    <property type="entry name" value="ATP_synth_OSCP/delta_N_sf"/>
</dbReference>
<dbReference type="Gene3D" id="1.10.520.20">
    <property type="entry name" value="N-terminal domain of the delta subunit of the F1F0-ATP synthase"/>
    <property type="match status" value="1"/>
</dbReference>
<dbReference type="Pfam" id="PF00213">
    <property type="entry name" value="OSCP"/>
    <property type="match status" value="1"/>
</dbReference>
<evidence type="ECO:0000256" key="2">
    <source>
        <dbReference type="ARBA" id="ARBA00022448"/>
    </source>
</evidence>
<organism evidence="8 9">
    <name type="scientific">Sulfobacillus benefaciens</name>
    <dbReference type="NCBI Taxonomy" id="453960"/>
    <lineage>
        <taxon>Bacteria</taxon>
        <taxon>Bacillati</taxon>
        <taxon>Bacillota</taxon>
        <taxon>Clostridia</taxon>
        <taxon>Eubacteriales</taxon>
        <taxon>Clostridiales Family XVII. Incertae Sedis</taxon>
        <taxon>Sulfobacillus</taxon>
    </lineage>
</organism>
<dbReference type="HAMAP" id="MF_01416">
    <property type="entry name" value="ATP_synth_delta_bact"/>
    <property type="match status" value="1"/>
</dbReference>
<name>A0A2T2XIK2_9FIRM</name>
<evidence type="ECO:0000256" key="1">
    <source>
        <dbReference type="ARBA" id="ARBA00004370"/>
    </source>
</evidence>
<dbReference type="GO" id="GO:0045259">
    <property type="term" value="C:proton-transporting ATP synthase complex"/>
    <property type="evidence" value="ECO:0007669"/>
    <property type="project" value="UniProtKB-KW"/>
</dbReference>
<evidence type="ECO:0000313" key="8">
    <source>
        <dbReference type="EMBL" id="PSR34331.1"/>
    </source>
</evidence>
<evidence type="ECO:0000256" key="4">
    <source>
        <dbReference type="ARBA" id="ARBA00023065"/>
    </source>
</evidence>
<keyword evidence="6 7" id="KW-0066">ATP synthesis</keyword>
<protein>
    <recommendedName>
        <fullName evidence="7">ATP synthase subunit delta</fullName>
    </recommendedName>
    <alternativeName>
        <fullName evidence="7">ATP synthase F(1) sector subunit delta</fullName>
    </alternativeName>
    <alternativeName>
        <fullName evidence="7">F-type ATPase subunit delta</fullName>
        <shortName evidence="7">F-ATPase subunit delta</shortName>
    </alternativeName>
</protein>
<evidence type="ECO:0000313" key="9">
    <source>
        <dbReference type="Proteomes" id="UP000242972"/>
    </source>
</evidence>
<dbReference type="NCBIfam" id="NF004402">
    <property type="entry name" value="PRK05758.2-2"/>
    <property type="match status" value="1"/>
</dbReference>
<dbReference type="PRINTS" id="PR00125">
    <property type="entry name" value="ATPASEDELTA"/>
</dbReference>
<keyword evidence="5 7" id="KW-0472">Membrane</keyword>
<evidence type="ECO:0000256" key="5">
    <source>
        <dbReference type="ARBA" id="ARBA00023136"/>
    </source>
</evidence>
<dbReference type="PANTHER" id="PTHR11910">
    <property type="entry name" value="ATP SYNTHASE DELTA CHAIN"/>
    <property type="match status" value="1"/>
</dbReference>
<comment type="function">
    <text evidence="7">F(1)F(0) ATP synthase produces ATP from ADP in the presence of a proton or sodium gradient. F-type ATPases consist of two structural domains, F(1) containing the extramembraneous catalytic core and F(0) containing the membrane proton channel, linked together by a central stalk and a peripheral stalk. During catalysis, ATP synthesis in the catalytic domain of F(1) is coupled via a rotary mechanism of the central stalk subunits to proton translocation.</text>
</comment>
<keyword evidence="7" id="KW-0139">CF(1)</keyword>
<evidence type="ECO:0000256" key="7">
    <source>
        <dbReference type="HAMAP-Rule" id="MF_01416"/>
    </source>
</evidence>
<proteinExistence type="inferred from homology"/>
<dbReference type="EMBL" id="PXYW01000010">
    <property type="protein sequence ID" value="PSR34331.1"/>
    <property type="molecule type" value="Genomic_DNA"/>
</dbReference>
<keyword evidence="4 7" id="KW-0406">Ion transport</keyword>
<evidence type="ECO:0000256" key="6">
    <source>
        <dbReference type="ARBA" id="ARBA00023310"/>
    </source>
</evidence>
<evidence type="ECO:0000256" key="3">
    <source>
        <dbReference type="ARBA" id="ARBA00022781"/>
    </source>
</evidence>
<dbReference type="AlphaFoldDB" id="A0A2T2XIK2"/>
<dbReference type="InterPro" id="IPR000711">
    <property type="entry name" value="ATPase_OSCP/dsu"/>
</dbReference>
<sequence>MMTERVARPYARALFEIAVSTSREAQVAEELAGVISTIDQSSDLRQFLWHPQVSHRAKIEVIGRIFGSQVDTLILNFLSVVTAKGRETLLPEIFKEYQTLWDVAQGRVHAEVESAVPLTQTEQAQLSGVLSQLTGKTVQLAVSVVPELLGGAVVRMGDRVMDGSLSKKLAVLGERLRNGSGGGYVVEH</sequence>
<gene>
    <name evidence="7" type="primary">atpH</name>
    <name evidence="8" type="ORF">C7B46_05920</name>
</gene>
<keyword evidence="2 7" id="KW-0813">Transport</keyword>
<dbReference type="Proteomes" id="UP000242972">
    <property type="component" value="Unassembled WGS sequence"/>
</dbReference>
<dbReference type="SUPFAM" id="SSF47928">
    <property type="entry name" value="N-terminal domain of the delta subunit of the F1F0-ATP synthase"/>
    <property type="match status" value="1"/>
</dbReference>
<dbReference type="GO" id="GO:0046933">
    <property type="term" value="F:proton-transporting ATP synthase activity, rotational mechanism"/>
    <property type="evidence" value="ECO:0007669"/>
    <property type="project" value="UniProtKB-UniRule"/>
</dbReference>
<comment type="similarity">
    <text evidence="7">Belongs to the ATPase delta chain family.</text>
</comment>
<reference evidence="8 9" key="1">
    <citation type="journal article" date="2014" name="BMC Genomics">
        <title>Comparison of environmental and isolate Sulfobacillus genomes reveals diverse carbon, sulfur, nitrogen, and hydrogen metabolisms.</title>
        <authorList>
            <person name="Justice N.B."/>
            <person name="Norman A."/>
            <person name="Brown C.T."/>
            <person name="Singh A."/>
            <person name="Thomas B.C."/>
            <person name="Banfield J.F."/>
        </authorList>
    </citation>
    <scope>NUCLEOTIDE SEQUENCE [LARGE SCALE GENOMIC DNA]</scope>
    <source>
        <strain evidence="8">AMDSBA4</strain>
    </source>
</reference>
<dbReference type="NCBIfam" id="TIGR01145">
    <property type="entry name" value="ATP_synt_delta"/>
    <property type="match status" value="1"/>
</dbReference>